<feature type="transmembrane region" description="Helical" evidence="1">
    <location>
        <begin position="36"/>
        <end position="55"/>
    </location>
</feature>
<feature type="non-terminal residue" evidence="2">
    <location>
        <position position="1"/>
    </location>
</feature>
<keyword evidence="1" id="KW-0812">Transmembrane</keyword>
<dbReference type="EMBL" id="JACNJD010000115">
    <property type="protein sequence ID" value="MBC8176233.1"/>
    <property type="molecule type" value="Genomic_DNA"/>
</dbReference>
<evidence type="ECO:0000313" key="2">
    <source>
        <dbReference type="EMBL" id="MBC8176233.1"/>
    </source>
</evidence>
<keyword evidence="1" id="KW-0472">Membrane</keyword>
<evidence type="ECO:0000256" key="1">
    <source>
        <dbReference type="SAM" id="Phobius"/>
    </source>
</evidence>
<dbReference type="AlphaFoldDB" id="A0A8J6MVP3"/>
<feature type="transmembrane region" description="Helical" evidence="1">
    <location>
        <begin position="7"/>
        <end position="30"/>
    </location>
</feature>
<accession>A0A8J6MVP3</accession>
<protein>
    <submittedName>
        <fullName evidence="2">MATE family efflux transporter</fullName>
    </submittedName>
</protein>
<organism evidence="2 3">
    <name type="scientific">Candidatus Desulfacyla euxinica</name>
    <dbReference type="NCBI Taxonomy" id="2841693"/>
    <lineage>
        <taxon>Bacteria</taxon>
        <taxon>Deltaproteobacteria</taxon>
        <taxon>Candidatus Desulfacyla</taxon>
    </lineage>
</organism>
<gene>
    <name evidence="2" type="ORF">H8E19_02425</name>
</gene>
<comment type="caution">
    <text evidence="2">The sequence shown here is derived from an EMBL/GenBank/DDBJ whole genome shotgun (WGS) entry which is preliminary data.</text>
</comment>
<reference evidence="2 3" key="1">
    <citation type="submission" date="2020-08" db="EMBL/GenBank/DDBJ databases">
        <title>Bridging the membrane lipid divide: bacteria of the FCB group superphylum have the potential to synthesize archaeal ether lipids.</title>
        <authorList>
            <person name="Villanueva L."/>
            <person name="Von Meijenfeldt F.A.B."/>
            <person name="Westbye A.B."/>
            <person name="Yadav S."/>
            <person name="Hopmans E.C."/>
            <person name="Dutilh B.E."/>
            <person name="Sinninghe Damste J.S."/>
        </authorList>
    </citation>
    <scope>NUCLEOTIDE SEQUENCE [LARGE SCALE GENOMIC DNA]</scope>
    <source>
        <strain evidence="2">NIOZ-UU27</strain>
    </source>
</reference>
<keyword evidence="1" id="KW-1133">Transmembrane helix</keyword>
<proteinExistence type="predicted"/>
<dbReference type="Proteomes" id="UP000650524">
    <property type="component" value="Unassembled WGS sequence"/>
</dbReference>
<sequence>DTRYVMFMVVITSTLVLVIPTYLAVVVLGYGLMVPWITFSAYIIVLSFMFFFRFLGGKWKSMRVIEMPGAGERTAQRA</sequence>
<name>A0A8J6MVP3_9DELT</name>
<evidence type="ECO:0000313" key="3">
    <source>
        <dbReference type="Proteomes" id="UP000650524"/>
    </source>
</evidence>